<reference evidence="2" key="1">
    <citation type="journal article" date="2019" name="Int. J. Syst. Evol. Microbiol.">
        <title>The Global Catalogue of Microorganisms (GCM) 10K type strain sequencing project: providing services to taxonomists for standard genome sequencing and annotation.</title>
        <authorList>
            <consortium name="The Broad Institute Genomics Platform"/>
            <consortium name="The Broad Institute Genome Sequencing Center for Infectious Disease"/>
            <person name="Wu L."/>
            <person name="Ma J."/>
        </authorList>
    </citation>
    <scope>NUCLEOTIDE SEQUENCE [LARGE SCALE GENOMIC DNA]</scope>
    <source>
        <strain evidence="2">TISTR 1827</strain>
    </source>
</reference>
<sequence length="274" mass="31168">MTVSMKNLSVTIGNQLVQIQHDGVSQITIMDEPLGEPYEHKKRRVMNDEVHLLQNLPMMDFQEKIAMLFRGPLTYQGFRLPVSSVFEVEIEVASCRRLDELPLLSVMKSVIDGLNMEIVANDQLIFASTIEYKNLKVKPSPTKPPDLLSVALFERISNKRRLVHAVDDVPIYVVPKQEPLFFDYDNDAQWSFDVDDRRDSIADALHADGMRIAAGGPIKLTMNFEGRVKDKDLDNMAKVYFKLLEKLGLQAQDVHSIHLTKEEATKSCIRISLN</sequence>
<dbReference type="RefSeq" id="WP_155618369.1">
    <property type="nucleotide sequence ID" value="NZ_JBHUMY010000045.1"/>
</dbReference>
<keyword evidence="2" id="KW-1185">Reference proteome</keyword>
<dbReference type="Proteomes" id="UP001597493">
    <property type="component" value="Unassembled WGS sequence"/>
</dbReference>
<dbReference type="EMBL" id="JBHUMY010000045">
    <property type="protein sequence ID" value="MFD2663701.1"/>
    <property type="molecule type" value="Genomic_DNA"/>
</dbReference>
<organism evidence="1 2">
    <name type="scientific">Paenibacillus thailandensis</name>
    <dbReference type="NCBI Taxonomy" id="393250"/>
    <lineage>
        <taxon>Bacteria</taxon>
        <taxon>Bacillati</taxon>
        <taxon>Bacillota</taxon>
        <taxon>Bacilli</taxon>
        <taxon>Bacillales</taxon>
        <taxon>Paenibacillaceae</taxon>
        <taxon>Paenibacillus</taxon>
    </lineage>
</organism>
<comment type="caution">
    <text evidence="1">The sequence shown here is derived from an EMBL/GenBank/DDBJ whole genome shotgun (WGS) entry which is preliminary data.</text>
</comment>
<evidence type="ECO:0000313" key="2">
    <source>
        <dbReference type="Proteomes" id="UP001597493"/>
    </source>
</evidence>
<proteinExistence type="predicted"/>
<accession>A0ABW5R5Y4</accession>
<name>A0ABW5R5Y4_9BACL</name>
<protein>
    <submittedName>
        <fullName evidence="1">Uncharacterized protein</fullName>
    </submittedName>
</protein>
<evidence type="ECO:0000313" key="1">
    <source>
        <dbReference type="EMBL" id="MFD2663701.1"/>
    </source>
</evidence>
<gene>
    <name evidence="1" type="ORF">ACFSW5_26020</name>
</gene>